<evidence type="ECO:0000313" key="3">
    <source>
        <dbReference type="Proteomes" id="UP000278398"/>
    </source>
</evidence>
<sequence>MRIIANIRTAVLAVGLVTVGGSAWAQECTCRVPLSEGAVGRILNASGDVRIAQSTNFARATGGTEVAQGTRIIVGRGSANVRLGNSCDIALGANSSLTLISSNGSLCAAVDTAQTTASSNVGTALGVTGGALLVVGGAILFSQDDDTPPPVSVQ</sequence>
<protein>
    <submittedName>
        <fullName evidence="2">Uncharacterized protein</fullName>
    </submittedName>
</protein>
<feature type="signal peptide" evidence="1">
    <location>
        <begin position="1"/>
        <end position="25"/>
    </location>
</feature>
<keyword evidence="1" id="KW-0732">Signal</keyword>
<evidence type="ECO:0000313" key="2">
    <source>
        <dbReference type="EMBL" id="RST87110.1"/>
    </source>
</evidence>
<reference evidence="2 3" key="1">
    <citation type="submission" date="2018-12" db="EMBL/GenBank/DDBJ databases">
        <title>Mesorhizobium carbonis sp. nov., isolated from coal mine water.</title>
        <authorList>
            <person name="Xin W."/>
            <person name="Xu Z."/>
            <person name="Xiang F."/>
            <person name="Zhang J."/>
            <person name="Xi L."/>
            <person name="Liu J."/>
        </authorList>
    </citation>
    <scope>NUCLEOTIDE SEQUENCE [LARGE SCALE GENOMIC DNA]</scope>
    <source>
        <strain evidence="2 3">B2.3</strain>
    </source>
</reference>
<dbReference type="Proteomes" id="UP000278398">
    <property type="component" value="Unassembled WGS sequence"/>
</dbReference>
<name>A0A3S0A248_9HYPH</name>
<dbReference type="EMBL" id="RWKW01000026">
    <property type="protein sequence ID" value="RST87110.1"/>
    <property type="molecule type" value="Genomic_DNA"/>
</dbReference>
<feature type="chain" id="PRO_5018634701" evidence="1">
    <location>
        <begin position="26"/>
        <end position="154"/>
    </location>
</feature>
<comment type="caution">
    <text evidence="2">The sequence shown here is derived from an EMBL/GenBank/DDBJ whole genome shotgun (WGS) entry which is preliminary data.</text>
</comment>
<accession>A0A3S0A248</accession>
<evidence type="ECO:0000256" key="1">
    <source>
        <dbReference type="SAM" id="SignalP"/>
    </source>
</evidence>
<organism evidence="2 3">
    <name type="scientific">Aquibium carbonis</name>
    <dbReference type="NCBI Taxonomy" id="2495581"/>
    <lineage>
        <taxon>Bacteria</taxon>
        <taxon>Pseudomonadati</taxon>
        <taxon>Pseudomonadota</taxon>
        <taxon>Alphaproteobacteria</taxon>
        <taxon>Hyphomicrobiales</taxon>
        <taxon>Phyllobacteriaceae</taxon>
        <taxon>Aquibium</taxon>
    </lineage>
</organism>
<proteinExistence type="predicted"/>
<keyword evidence="3" id="KW-1185">Reference proteome</keyword>
<dbReference type="AlphaFoldDB" id="A0A3S0A248"/>
<gene>
    <name evidence="2" type="ORF">EJC49_07530</name>
</gene>